<organism evidence="1 2">
    <name type="scientific">Tulasnella calospora MUT 4182</name>
    <dbReference type="NCBI Taxonomy" id="1051891"/>
    <lineage>
        <taxon>Eukaryota</taxon>
        <taxon>Fungi</taxon>
        <taxon>Dikarya</taxon>
        <taxon>Basidiomycota</taxon>
        <taxon>Agaricomycotina</taxon>
        <taxon>Agaricomycetes</taxon>
        <taxon>Cantharellales</taxon>
        <taxon>Tulasnellaceae</taxon>
        <taxon>Tulasnella</taxon>
    </lineage>
</organism>
<reference evidence="2" key="2">
    <citation type="submission" date="2015-01" db="EMBL/GenBank/DDBJ databases">
        <title>Evolutionary Origins and Diversification of the Mycorrhizal Mutualists.</title>
        <authorList>
            <consortium name="DOE Joint Genome Institute"/>
            <consortium name="Mycorrhizal Genomics Consortium"/>
            <person name="Kohler A."/>
            <person name="Kuo A."/>
            <person name="Nagy L.G."/>
            <person name="Floudas D."/>
            <person name="Copeland A."/>
            <person name="Barry K.W."/>
            <person name="Cichocki N."/>
            <person name="Veneault-Fourrey C."/>
            <person name="LaButti K."/>
            <person name="Lindquist E.A."/>
            <person name="Lipzen A."/>
            <person name="Lundell T."/>
            <person name="Morin E."/>
            <person name="Murat C."/>
            <person name="Riley R."/>
            <person name="Ohm R."/>
            <person name="Sun H."/>
            <person name="Tunlid A."/>
            <person name="Henrissat B."/>
            <person name="Grigoriev I.V."/>
            <person name="Hibbett D.S."/>
            <person name="Martin F."/>
        </authorList>
    </citation>
    <scope>NUCLEOTIDE SEQUENCE [LARGE SCALE GENOMIC DNA]</scope>
    <source>
        <strain evidence="2">MUT 4182</strain>
    </source>
</reference>
<dbReference type="OrthoDB" id="2246127at2759"/>
<dbReference type="STRING" id="1051891.A0A0C3KJZ8"/>
<sequence length="284" mass="32916">MNQQRTRITVSLICSKLFSERTWTYRISDTAGFGEKRSRKRAVDEEVAARWFPWADRVSATLDIVQNFPRTSFSDNEFRVLTWLLAANGVDHVPSISRMKTQQEELRRHFSVETKKYIGALGHTYYVNSLAGIIAQVCSTNLLFRWTQEMANPKVRPNLHFYPEDAGDTLEHAWQGRRWKEKIDPTLLTPMVRLGTQDFFVHEPAHLVNGTVCLPIRWFERDGKLFARAALMEVVTSDITGYWIVREDLQRELPITDFDLAFPALQALSTSYSLPDMNTEGWRQ</sequence>
<reference evidence="1 2" key="1">
    <citation type="submission" date="2014-04" db="EMBL/GenBank/DDBJ databases">
        <authorList>
            <consortium name="DOE Joint Genome Institute"/>
            <person name="Kuo A."/>
            <person name="Girlanda M."/>
            <person name="Perotto S."/>
            <person name="Kohler A."/>
            <person name="Nagy L.G."/>
            <person name="Floudas D."/>
            <person name="Copeland A."/>
            <person name="Barry K.W."/>
            <person name="Cichocki N."/>
            <person name="Veneault-Fourrey C."/>
            <person name="LaButti K."/>
            <person name="Lindquist E.A."/>
            <person name="Lipzen A."/>
            <person name="Lundell T."/>
            <person name="Morin E."/>
            <person name="Murat C."/>
            <person name="Sun H."/>
            <person name="Tunlid A."/>
            <person name="Henrissat B."/>
            <person name="Grigoriev I.V."/>
            <person name="Hibbett D.S."/>
            <person name="Martin F."/>
            <person name="Nordberg H.P."/>
            <person name="Cantor M.N."/>
            <person name="Hua S.X."/>
        </authorList>
    </citation>
    <scope>NUCLEOTIDE SEQUENCE [LARGE SCALE GENOMIC DNA]</scope>
    <source>
        <strain evidence="1 2">MUT 4182</strain>
    </source>
</reference>
<dbReference type="Proteomes" id="UP000054248">
    <property type="component" value="Unassembled WGS sequence"/>
</dbReference>
<proteinExistence type="predicted"/>
<gene>
    <name evidence="1" type="ORF">M407DRAFT_79987</name>
</gene>
<accession>A0A0C3KJZ8</accession>
<protein>
    <submittedName>
        <fullName evidence="1">Uncharacterized protein</fullName>
    </submittedName>
</protein>
<dbReference type="EMBL" id="KN823128">
    <property type="protein sequence ID" value="KIO21788.1"/>
    <property type="molecule type" value="Genomic_DNA"/>
</dbReference>
<name>A0A0C3KJZ8_9AGAM</name>
<dbReference type="HOGENOM" id="CLU_980685_0_0_1"/>
<keyword evidence="2" id="KW-1185">Reference proteome</keyword>
<evidence type="ECO:0000313" key="1">
    <source>
        <dbReference type="EMBL" id="KIO21788.1"/>
    </source>
</evidence>
<evidence type="ECO:0000313" key="2">
    <source>
        <dbReference type="Proteomes" id="UP000054248"/>
    </source>
</evidence>
<dbReference type="AlphaFoldDB" id="A0A0C3KJZ8"/>